<gene>
    <name evidence="2" type="ORF">G6034_16845</name>
</gene>
<evidence type="ECO:0000256" key="1">
    <source>
        <dbReference type="SAM" id="Phobius"/>
    </source>
</evidence>
<organism evidence="2 3">
    <name type="scientific">Arthrobacter wenxiniae</name>
    <dbReference type="NCBI Taxonomy" id="2713570"/>
    <lineage>
        <taxon>Bacteria</taxon>
        <taxon>Bacillati</taxon>
        <taxon>Actinomycetota</taxon>
        <taxon>Actinomycetes</taxon>
        <taxon>Micrococcales</taxon>
        <taxon>Micrococcaceae</taxon>
        <taxon>Arthrobacter</taxon>
    </lineage>
</organism>
<feature type="transmembrane region" description="Helical" evidence="1">
    <location>
        <begin position="65"/>
        <end position="90"/>
    </location>
</feature>
<evidence type="ECO:0008006" key="4">
    <source>
        <dbReference type="Google" id="ProtNLM"/>
    </source>
</evidence>
<comment type="caution">
    <text evidence="2">The sequence shown here is derived from an EMBL/GenBank/DDBJ whole genome shotgun (WGS) entry which is preliminary data.</text>
</comment>
<keyword evidence="1" id="KW-0812">Transmembrane</keyword>
<keyword evidence="1" id="KW-1133">Transmembrane helix</keyword>
<accession>A0A7Y7IJG3</accession>
<dbReference type="EMBL" id="JAAMFM010000034">
    <property type="protein sequence ID" value="NVM96545.1"/>
    <property type="molecule type" value="Genomic_DNA"/>
</dbReference>
<sequence>MSANAMPALPDAGRLNKLSVVAVILAAVAAAGMTTFGIGVLAVFAVGAGHVSLNQIKLRGCRGRWLAVMALAVGYGLGTLALINAFAYSWSLLHATAI</sequence>
<dbReference type="AlphaFoldDB" id="A0A7Y7IJG3"/>
<feature type="transmembrane region" description="Helical" evidence="1">
    <location>
        <begin position="20"/>
        <end position="53"/>
    </location>
</feature>
<keyword evidence="1" id="KW-0472">Membrane</keyword>
<dbReference type="Proteomes" id="UP000543556">
    <property type="component" value="Unassembled WGS sequence"/>
</dbReference>
<protein>
    <recommendedName>
        <fullName evidence="4">DUF4190 domain-containing protein</fullName>
    </recommendedName>
</protein>
<evidence type="ECO:0000313" key="3">
    <source>
        <dbReference type="Proteomes" id="UP000543556"/>
    </source>
</evidence>
<name>A0A7Y7IJG3_9MICC</name>
<evidence type="ECO:0000313" key="2">
    <source>
        <dbReference type="EMBL" id="NVM96545.1"/>
    </source>
</evidence>
<reference evidence="2 3" key="1">
    <citation type="submission" date="2020-02" db="EMBL/GenBank/DDBJ databases">
        <title>Genome sequence of strain AETb3-4.</title>
        <authorList>
            <person name="Gao J."/>
            <person name="Zhang X."/>
        </authorList>
    </citation>
    <scope>NUCLEOTIDE SEQUENCE [LARGE SCALE GENOMIC DNA]</scope>
    <source>
        <strain evidence="2 3">AETb3-4</strain>
    </source>
</reference>
<dbReference type="RefSeq" id="WP_176636266.1">
    <property type="nucleotide sequence ID" value="NZ_JAAMFM010000034.1"/>
</dbReference>
<proteinExistence type="predicted"/>
<keyword evidence="3" id="KW-1185">Reference proteome</keyword>